<evidence type="ECO:0000313" key="2">
    <source>
        <dbReference type="EMBL" id="KAH6874960.1"/>
    </source>
</evidence>
<name>A0A9P9AIV2_9HYPO</name>
<dbReference type="Proteomes" id="UP000777438">
    <property type="component" value="Unassembled WGS sequence"/>
</dbReference>
<evidence type="ECO:0000256" key="1">
    <source>
        <dbReference type="SAM" id="MobiDB-lite"/>
    </source>
</evidence>
<dbReference type="EMBL" id="JAGPYM010000036">
    <property type="protein sequence ID" value="KAH6874960.1"/>
    <property type="molecule type" value="Genomic_DNA"/>
</dbReference>
<dbReference type="AlphaFoldDB" id="A0A9P9AIV2"/>
<dbReference type="SUPFAM" id="SSF53254">
    <property type="entry name" value="Phosphoglycerate mutase-like"/>
    <property type="match status" value="1"/>
</dbReference>
<dbReference type="OrthoDB" id="5044728at2759"/>
<dbReference type="Gene3D" id="3.40.50.1240">
    <property type="entry name" value="Phosphoglycerate mutase-like"/>
    <property type="match status" value="1"/>
</dbReference>
<keyword evidence="3" id="KW-1185">Reference proteome</keyword>
<organism evidence="2 3">
    <name type="scientific">Thelonectria olida</name>
    <dbReference type="NCBI Taxonomy" id="1576542"/>
    <lineage>
        <taxon>Eukaryota</taxon>
        <taxon>Fungi</taxon>
        <taxon>Dikarya</taxon>
        <taxon>Ascomycota</taxon>
        <taxon>Pezizomycotina</taxon>
        <taxon>Sordariomycetes</taxon>
        <taxon>Hypocreomycetidae</taxon>
        <taxon>Hypocreales</taxon>
        <taxon>Nectriaceae</taxon>
        <taxon>Thelonectria</taxon>
    </lineage>
</organism>
<protein>
    <submittedName>
        <fullName evidence="2">Uncharacterized protein</fullName>
    </submittedName>
</protein>
<gene>
    <name evidence="2" type="ORF">B0T10DRAFT_200905</name>
</gene>
<proteinExistence type="predicted"/>
<feature type="region of interest" description="Disordered" evidence="1">
    <location>
        <begin position="1"/>
        <end position="142"/>
    </location>
</feature>
<comment type="caution">
    <text evidence="2">The sequence shown here is derived from an EMBL/GenBank/DDBJ whole genome shotgun (WGS) entry which is preliminary data.</text>
</comment>
<accession>A0A9P9AIV2</accession>
<sequence>MAPPTEKPQGTSSEPPQNTPPVPTSDTAPEALQDPAAPPEQTPSGPSGSLPQQDPVSESPETLPKLASEALAASSSDSPARPSSVPPPETTSAALQKSAPKKPTQTSSETTEESSANGEASSKAPNGGDSKKDKDKDEEDNEPPLIDIVFFRHLMSTSNTVAPDGVVGQPFLRLSSEQIVKWAWDDVNQGTAQGVKRGEYLWDGLTKNAVDKTKHLYKIWDSVPDIYLVMSSPLTRAIQTGNLIFSNHTLWVHDCFQEATSWPQDFQACWYRDQGRSYTSYLQLKGGDGKDRGHIVKREKFDVTNAFFLSRDAMDDTRDQRLKTVLAAPTLEELEKRGAEARALLYDVAKKLHRQHNHNKTAAQSTGKLVVICHGGSLNFITQDFCCDFTRENDKSEWKWKTSSGLVHGDAVVYRFKPTADDKHRLVEQPETKAYRDALGDKYRVLKDKRREFKNPDGSVVDHKAEYMKFNEKVARDVKKTYEENPEVFRYLLGVPGPTIEGTLGTSILHLRTDDS</sequence>
<reference evidence="2 3" key="1">
    <citation type="journal article" date="2021" name="Nat. Commun.">
        <title>Genetic determinants of endophytism in the Arabidopsis root mycobiome.</title>
        <authorList>
            <person name="Mesny F."/>
            <person name="Miyauchi S."/>
            <person name="Thiergart T."/>
            <person name="Pickel B."/>
            <person name="Atanasova L."/>
            <person name="Karlsson M."/>
            <person name="Huettel B."/>
            <person name="Barry K.W."/>
            <person name="Haridas S."/>
            <person name="Chen C."/>
            <person name="Bauer D."/>
            <person name="Andreopoulos W."/>
            <person name="Pangilinan J."/>
            <person name="LaButti K."/>
            <person name="Riley R."/>
            <person name="Lipzen A."/>
            <person name="Clum A."/>
            <person name="Drula E."/>
            <person name="Henrissat B."/>
            <person name="Kohler A."/>
            <person name="Grigoriev I.V."/>
            <person name="Martin F.M."/>
            <person name="Hacquard S."/>
        </authorList>
    </citation>
    <scope>NUCLEOTIDE SEQUENCE [LARGE SCALE GENOMIC DNA]</scope>
    <source>
        <strain evidence="2 3">MPI-CAGE-CH-0241</strain>
    </source>
</reference>
<evidence type="ECO:0000313" key="3">
    <source>
        <dbReference type="Proteomes" id="UP000777438"/>
    </source>
</evidence>
<dbReference type="InterPro" id="IPR029033">
    <property type="entry name" value="His_PPase_superfam"/>
</dbReference>
<feature type="compositionally biased region" description="Low complexity" evidence="1">
    <location>
        <begin position="67"/>
        <end position="83"/>
    </location>
</feature>
<feature type="compositionally biased region" description="Low complexity" evidence="1">
    <location>
        <begin position="104"/>
        <end position="122"/>
    </location>
</feature>
<feature type="compositionally biased region" description="Polar residues" evidence="1">
    <location>
        <begin position="42"/>
        <end position="60"/>
    </location>
</feature>